<reference evidence="1 2" key="2">
    <citation type="journal article" date="2022" name="Mol. Ecol. Resour.">
        <title>The genomes of chicory, endive, great burdock and yacon provide insights into Asteraceae paleo-polyploidization history and plant inulin production.</title>
        <authorList>
            <person name="Fan W."/>
            <person name="Wang S."/>
            <person name="Wang H."/>
            <person name="Wang A."/>
            <person name="Jiang F."/>
            <person name="Liu H."/>
            <person name="Zhao H."/>
            <person name="Xu D."/>
            <person name="Zhang Y."/>
        </authorList>
    </citation>
    <scope>NUCLEOTIDE SEQUENCE [LARGE SCALE GENOMIC DNA]</scope>
    <source>
        <strain evidence="2">cv. Yunnan</strain>
        <tissue evidence="1">Leaves</tissue>
    </source>
</reference>
<name>A0ACB9I2I9_9ASTR</name>
<evidence type="ECO:0000313" key="1">
    <source>
        <dbReference type="EMBL" id="KAI3802282.1"/>
    </source>
</evidence>
<reference evidence="2" key="1">
    <citation type="journal article" date="2022" name="Mol. Ecol. Resour.">
        <title>The genomes of chicory, endive, great burdock and yacon provide insights into Asteraceae palaeo-polyploidization history and plant inulin production.</title>
        <authorList>
            <person name="Fan W."/>
            <person name="Wang S."/>
            <person name="Wang H."/>
            <person name="Wang A."/>
            <person name="Jiang F."/>
            <person name="Liu H."/>
            <person name="Zhao H."/>
            <person name="Xu D."/>
            <person name="Zhang Y."/>
        </authorList>
    </citation>
    <scope>NUCLEOTIDE SEQUENCE [LARGE SCALE GENOMIC DNA]</scope>
    <source>
        <strain evidence="2">cv. Yunnan</strain>
    </source>
</reference>
<dbReference type="Proteomes" id="UP001056120">
    <property type="component" value="Linkage Group LG10"/>
</dbReference>
<proteinExistence type="predicted"/>
<organism evidence="1 2">
    <name type="scientific">Smallanthus sonchifolius</name>
    <dbReference type="NCBI Taxonomy" id="185202"/>
    <lineage>
        <taxon>Eukaryota</taxon>
        <taxon>Viridiplantae</taxon>
        <taxon>Streptophyta</taxon>
        <taxon>Embryophyta</taxon>
        <taxon>Tracheophyta</taxon>
        <taxon>Spermatophyta</taxon>
        <taxon>Magnoliopsida</taxon>
        <taxon>eudicotyledons</taxon>
        <taxon>Gunneridae</taxon>
        <taxon>Pentapetalae</taxon>
        <taxon>asterids</taxon>
        <taxon>campanulids</taxon>
        <taxon>Asterales</taxon>
        <taxon>Asteraceae</taxon>
        <taxon>Asteroideae</taxon>
        <taxon>Heliantheae alliance</taxon>
        <taxon>Millerieae</taxon>
        <taxon>Smallanthus</taxon>
    </lineage>
</organism>
<gene>
    <name evidence="1" type="ORF">L1987_30412</name>
</gene>
<keyword evidence="2" id="KW-1185">Reference proteome</keyword>
<comment type="caution">
    <text evidence="1">The sequence shown here is derived from an EMBL/GenBank/DDBJ whole genome shotgun (WGS) entry which is preliminary data.</text>
</comment>
<protein>
    <submittedName>
        <fullName evidence="1">Uncharacterized protein</fullName>
    </submittedName>
</protein>
<dbReference type="EMBL" id="CM042027">
    <property type="protein sequence ID" value="KAI3802282.1"/>
    <property type="molecule type" value="Genomic_DNA"/>
</dbReference>
<accession>A0ACB9I2I9</accession>
<evidence type="ECO:0000313" key="2">
    <source>
        <dbReference type="Proteomes" id="UP001056120"/>
    </source>
</evidence>
<sequence>MYDNGGRLVMKVQRSQNRLYKIILNLAKPACLATMMDDDTWLWHARMGHVNFGCLESISRKGIVHGLPDLSHPSKVCEGCIVAKQTRQTFPSETQWRASKPLELVSADLCGPITPQTMGGNRYFMLIVDDFSRYMWVYLIKTKDEALSMFKCFKAQVEKESMNKVKMLRTDRGGEFNSQVFNEFCKQEGIQHQLTAPYSPQQNGAVERRNRTVLGMTRALLKSMNVPETLWGEAVRHSVYLLNRITTKAVKNMTPYEGWKGRKPTLRHLKVFGCVAHVKKTSNHVTKLEDRSVAMVHLGVEEGSKAYRLFNPTQRRIVVARDIVFNEKKSWTWNEAHGEQPVSNTNWVNVQVGNTGEGLSQNQWFESSGLQDEQESTPGSMSSTTQGSSGDRSVIGPTYDHTPLQGFCLVGDLYQRTEPIETEELLLVDGEPTTYKEAACIKAWKDAMQVELDSITKNKTWNLVRLPAGQKAIGLKWVYKLKRDASGNVTKHKARLVAKGYVQRKGVDFDEVFAPVARMETIRLLLALAAREGYITSMSSQPS</sequence>